<dbReference type="AlphaFoldDB" id="A0A0R3UM02"/>
<reference evidence="1 2" key="1">
    <citation type="submission" date="2018-10" db="EMBL/GenBank/DDBJ databases">
        <authorList>
            <consortium name="Pathogen Informatics"/>
        </authorList>
    </citation>
    <scope>NUCLEOTIDE SEQUENCE [LARGE SCALE GENOMIC DNA]</scope>
</reference>
<dbReference type="Proteomes" id="UP000267029">
    <property type="component" value="Unassembled WGS sequence"/>
</dbReference>
<organism evidence="1 2">
    <name type="scientific">Mesocestoides corti</name>
    <name type="common">Flatworm</name>
    <dbReference type="NCBI Taxonomy" id="53468"/>
    <lineage>
        <taxon>Eukaryota</taxon>
        <taxon>Metazoa</taxon>
        <taxon>Spiralia</taxon>
        <taxon>Lophotrochozoa</taxon>
        <taxon>Platyhelminthes</taxon>
        <taxon>Cestoda</taxon>
        <taxon>Eucestoda</taxon>
        <taxon>Cyclophyllidea</taxon>
        <taxon>Mesocestoididae</taxon>
        <taxon>Mesocestoides</taxon>
    </lineage>
</organism>
<gene>
    <name evidence="1" type="ORF">MCOS_LOCUS8743</name>
</gene>
<evidence type="ECO:0000313" key="2">
    <source>
        <dbReference type="Proteomes" id="UP000267029"/>
    </source>
</evidence>
<dbReference type="OrthoDB" id="6286970at2759"/>
<dbReference type="STRING" id="53468.A0A0R3UM02"/>
<sequence>MDKLILDYPILHRAIIARDLRACDILLSAGAPALGCSQNCSDACQDTLDLFYYTPHKAAHSSSDIACLLVSSWTKTLQKMLAASNAADTTTLEALLQQFKSSTCTYRSYTDLSMKVDLTDQDDLGDFTLVSIDDAPVRRPRPIDKSVHKGAASTRSIFDYVTEGAGKAWTAFIATSENLLFEAEFSATASVEADLLARRTRNIAAHWTQRYLNSMLITAIERNKSAIVDILLDFEFRLQSVPRPSLSLPAHPADTSVHRDDVRANPLDLEVNSPGVANWLSVALQPRDDTALLAVIRSNHSCGLFSRLLKSIHASCGTPMHELRIARFTLKAPYSRRLAYEKPLLRHSQSSQSCAGEGADVFNKTRSRTLLFPLKITPRWLIVTHGASSGNTLSTCPLSLPSHNLLSSLLPHLATSSPIAAREALVKVRPTAPHLANLPSTGGVLPLHLIAALGRSELLRSFLASQFSTGVNSRLTAPLSNLAFICACSLGQLIGAILHSKRGFM</sequence>
<evidence type="ECO:0000313" key="1">
    <source>
        <dbReference type="EMBL" id="VDD82740.1"/>
    </source>
</evidence>
<name>A0A0R3UM02_MESCO</name>
<proteinExistence type="predicted"/>
<accession>A0A0R3UM02</accession>
<dbReference type="EMBL" id="UXSR01005566">
    <property type="protein sequence ID" value="VDD82740.1"/>
    <property type="molecule type" value="Genomic_DNA"/>
</dbReference>
<keyword evidence="2" id="KW-1185">Reference proteome</keyword>
<protein>
    <submittedName>
        <fullName evidence="1">Uncharacterized protein</fullName>
    </submittedName>
</protein>